<dbReference type="Pfam" id="PF00788">
    <property type="entry name" value="RA"/>
    <property type="match status" value="2"/>
</dbReference>
<organism evidence="5 6">
    <name type="scientific">Fasciola hepatica</name>
    <name type="common">Liver fluke</name>
    <dbReference type="NCBI Taxonomy" id="6192"/>
    <lineage>
        <taxon>Eukaryota</taxon>
        <taxon>Metazoa</taxon>
        <taxon>Spiralia</taxon>
        <taxon>Lophotrochozoa</taxon>
        <taxon>Platyhelminthes</taxon>
        <taxon>Trematoda</taxon>
        <taxon>Digenea</taxon>
        <taxon>Plagiorchiida</taxon>
        <taxon>Echinostomata</taxon>
        <taxon>Echinostomatoidea</taxon>
        <taxon>Fasciolidae</taxon>
        <taxon>Fasciola</taxon>
    </lineage>
</organism>
<feature type="region of interest" description="Disordered" evidence="1">
    <location>
        <begin position="2070"/>
        <end position="2100"/>
    </location>
</feature>
<evidence type="ECO:0000259" key="2">
    <source>
        <dbReference type="PROSITE" id="PS50106"/>
    </source>
</evidence>
<accession>A0A4E0RF72</accession>
<dbReference type="SMART" id="SM00314">
    <property type="entry name" value="RA"/>
    <property type="match status" value="2"/>
</dbReference>
<dbReference type="PANTHER" id="PTHR10398">
    <property type="entry name" value="AFADIN"/>
    <property type="match status" value="1"/>
</dbReference>
<evidence type="ECO:0000259" key="4">
    <source>
        <dbReference type="PROSITE" id="PS51126"/>
    </source>
</evidence>
<dbReference type="GO" id="GO:0007165">
    <property type="term" value="P:signal transduction"/>
    <property type="evidence" value="ECO:0007669"/>
    <property type="project" value="InterPro"/>
</dbReference>
<feature type="region of interest" description="Disordered" evidence="1">
    <location>
        <begin position="810"/>
        <end position="889"/>
    </location>
</feature>
<evidence type="ECO:0000313" key="5">
    <source>
        <dbReference type="EMBL" id="THD25141.1"/>
    </source>
</evidence>
<proteinExistence type="predicted"/>
<dbReference type="InterPro" id="IPR000159">
    <property type="entry name" value="RA_dom"/>
</dbReference>
<dbReference type="InterPro" id="IPR002710">
    <property type="entry name" value="Dilute_dom"/>
</dbReference>
<feature type="region of interest" description="Disordered" evidence="1">
    <location>
        <begin position="1578"/>
        <end position="1641"/>
    </location>
</feature>
<feature type="region of interest" description="Disordered" evidence="1">
    <location>
        <begin position="700"/>
        <end position="726"/>
    </location>
</feature>
<dbReference type="EMBL" id="JXXN02001270">
    <property type="protein sequence ID" value="THD25141.1"/>
    <property type="molecule type" value="Genomic_DNA"/>
</dbReference>
<dbReference type="InterPro" id="IPR028842">
    <property type="entry name" value="Afadin"/>
</dbReference>
<dbReference type="InterPro" id="IPR036034">
    <property type="entry name" value="PDZ_sf"/>
</dbReference>
<reference evidence="5" key="1">
    <citation type="submission" date="2019-03" db="EMBL/GenBank/DDBJ databases">
        <title>Improved annotation for the trematode Fasciola hepatica.</title>
        <authorList>
            <person name="Choi Y.-J."/>
            <person name="Martin J."/>
            <person name="Mitreva M."/>
        </authorList>
    </citation>
    <scope>NUCLEOTIDE SEQUENCE [LARGE SCALE GENOMIC DNA]</scope>
</reference>
<feature type="domain" description="PDZ" evidence="2">
    <location>
        <begin position="1675"/>
        <end position="1777"/>
    </location>
</feature>
<gene>
    <name evidence="5" type="ORF">D915_004035</name>
</gene>
<name>A0A4E0RF72_FASHE</name>
<feature type="domain" description="Dilute" evidence="4">
    <location>
        <begin position="1061"/>
        <end position="1373"/>
    </location>
</feature>
<protein>
    <submittedName>
        <fullName evidence="5">Afadin</fullName>
    </submittedName>
</protein>
<dbReference type="PROSITE" id="PS50200">
    <property type="entry name" value="RA"/>
    <property type="match status" value="2"/>
</dbReference>
<evidence type="ECO:0000313" key="6">
    <source>
        <dbReference type="Proteomes" id="UP000230066"/>
    </source>
</evidence>
<feature type="region of interest" description="Disordered" evidence="1">
    <location>
        <begin position="1833"/>
        <end position="1854"/>
    </location>
</feature>
<dbReference type="Proteomes" id="UP000230066">
    <property type="component" value="Unassembled WGS sequence"/>
</dbReference>
<dbReference type="PROSITE" id="PS50106">
    <property type="entry name" value="PDZ"/>
    <property type="match status" value="1"/>
</dbReference>
<sequence length="2163" mass="236507">MDAHVRRKKLIEQILEWNSSRLDLFELSLPNENEEFNGVMRFFYQDEEKRYQTKCIRVCSSAKTSEVVDTLRGKFFPLDTSVQNRRFGIYEHHANGVRRLTNDEHPLLVQLNWSKLDREGKFVLKLETTSSDQMQVGNGIARKAASSGTTHGSSPSQSATSRIRRRWSVRKEKQHEHEVSVGIRPRRNPLGCAAAVQNWTKERLDGHSHHNQNHHHRTAASTEHGFTCLSAGGIKLHSPVSPGYTDARRGALGTNAARPESPPDSSFTRTICNPEALMRRKRQRTLEAKLHQILQHGGPDIGGTLKIYGGQICPEVPYKTLLLSVSDTVADVIRQSLDKYGFEEADPDAYCLVMRTRTSTEVAAGLGGIEEILADTDCPLGHLFSSAPEAGAVVTFELRHRPPHLSRRRPFSESSSTSGTPYWNVPYPPATDPFKPAMRVARPTTDLDAVFACLIEVDGNDTNLCTGNVFPLPVHKGQVCVGTALHSNSTYPHIVTLPLTMWPNVELRHLIIWRPPLPPGITANVAATDATTKRGGWLACRPCMRPGMSAGQPEFAQVYVNNRALRQTVENRHCVHWLAPGDILRLGHGPRALRIWPGDGSNLDVSQRLFPKFHPQLAEPPSPTVSAVGCPEVPRHQRLYASNLVHGTHSAAGYTDQSQCPISVSVETSRLADVSSARALPVSYLSPLVQRVIPQVDRMHHGRTGHQDSSSGMVHSPFTSASASSSSLSSTAVTEVAASDASSSSSVVRRVYASLNETQYQRQHQHLSHDERRSEHVLLSPQPSAGSLSPSYPVALVSCSLPRHCGDPPAVHSPAPTVSLHQPISGKPVGDTSSSSLKPQDSREDTSERTLIDVSHTQTSAAEIRHHSRSPRSHQLSASKSSRSKSSTISDRLPCQLAFAPGTMNQLLDWIITHHLRLVGSPEHVSNSCPLGPAISVYLMLRAICRQCDRWEMIEARQNLHESIDKSPYTNFSLTNTTSSNPLRSEEVALAKSNLDIHQRRRRQRELLSLLVNAVERLQHFETVLIEWIRPLGLMRSLTDSGPIFAVTGDADPSVTVCTDPAVVRGVFRSVTAWLANASQLLHLITRDVDLCKAFEMDAGSTSVDNDPALGTVTRSAWTLVQEQLTDVVQAAFGFLSELAVSRLDRVAIPHLLEQMKQSVSDRFTKRESVAGKTSVTEDPETENVSDLDWFSSDMPWESDVTLTLLTETLDCMHEAYVNPAFTVQLFARLLHRLNARLFNFLLGNPPEEKGVSTGDSSEPAQSVGPISVRNPCYVSPAWGRVLHQWIHTGLCAWAMAQGLGTAVECYLQRVSQAAELMLADVSSVESLYNVTVDLVGLNSRQVRMLLENFVQSSTENTTVESRVDDDEQHCRTAGRIPDAWVEFVVSGVKLVADRILAEEVEDSPVNGSIDGAGDSKTWEPRLTEPLNLLLPLLLPEDSYPSDNPVPADPVTEEPTSLDSGISSRPGSAKEPANPGDVVMNREPVEALITVDSIRQFLTPAIELGWCRLSVRPIFDRAQSSPNKVPNSTGGPDSTSDGIWSSAATSKLLSWSVYLGGTGTPSVPISPVASQATTIQSDAAFTSSNPSRRDLSEQLSTDAPEKYTQRHDTTAVCDSDRLPVRDQLDTSDPKPPPPSNKTEPFREIENEQCQPPSTISHSFTVDCIDQLAWCEKHRPLTLVVPKIGPSLGLSIVAARSEDGRDMGIYVRGVIPESGASQARLLHPTVLPDWNGGDPLLEAGDHLLAVNDQLVTGLGQEAAVQLVASCPNEVRLTVVRNPDIRAALHESTAPMTFHPARTNGSEMDPGCAECQLRASFQINPITWFVEESVVSAPRKPVRVHPPPPPLATVIRPTLPHRDPPPVPSALGPVMHLSNTRQSNKFNDGLDWTSTVDSAHAFRSRAICSHTSGASVSVTYKPAFPRRTVAVDTNGPTASDPARPRVHPLKGYTSCSMNALYRAVAPNSTPPTERMLFSSHTLGRVPPLSDMDDIASSEYSLGVGASVIGSAFSPSASSAYDGRPEDAADRPNATPTPCHRPKGQSASFDERISASKIRDLSDRLADELSLHLEELREQQKNSGPPNTIVGHPRSGQPTDSSQWVESTSILVKPSPCELHERSLNHHLHPSDGTSKPPASFVPTALVLPCTRNICEPKNSVGDNQDDYWK</sequence>
<dbReference type="InterPro" id="IPR001478">
    <property type="entry name" value="PDZ"/>
</dbReference>
<dbReference type="SMART" id="SM01132">
    <property type="entry name" value="DIL"/>
    <property type="match status" value="1"/>
</dbReference>
<feature type="compositionally biased region" description="Basic and acidic residues" evidence="1">
    <location>
        <begin position="169"/>
        <end position="179"/>
    </location>
</feature>
<feature type="compositionally biased region" description="Polar residues" evidence="1">
    <location>
        <begin position="2089"/>
        <end position="2100"/>
    </location>
</feature>
<dbReference type="Gene3D" id="2.30.42.10">
    <property type="match status" value="1"/>
</dbReference>
<dbReference type="PROSITE" id="PS51126">
    <property type="entry name" value="DILUTE"/>
    <property type="match status" value="1"/>
</dbReference>
<feature type="region of interest" description="Disordered" evidence="1">
    <location>
        <begin position="1518"/>
        <end position="1539"/>
    </location>
</feature>
<feature type="compositionally biased region" description="Polar residues" evidence="1">
    <location>
        <begin position="707"/>
        <end position="719"/>
    </location>
</feature>
<dbReference type="SMART" id="SM00228">
    <property type="entry name" value="PDZ"/>
    <property type="match status" value="1"/>
</dbReference>
<feature type="compositionally biased region" description="Polar residues" evidence="1">
    <location>
        <begin position="146"/>
        <end position="161"/>
    </location>
</feature>
<feature type="region of interest" description="Disordered" evidence="1">
    <location>
        <begin position="2007"/>
        <end position="2048"/>
    </location>
</feature>
<dbReference type="SUPFAM" id="SSF50156">
    <property type="entry name" value="PDZ domain-like"/>
    <property type="match status" value="1"/>
</dbReference>
<feature type="domain" description="Ras-associating" evidence="3">
    <location>
        <begin position="302"/>
        <end position="403"/>
    </location>
</feature>
<feature type="compositionally biased region" description="Polar residues" evidence="1">
    <location>
        <begin position="1454"/>
        <end position="1466"/>
    </location>
</feature>
<comment type="caution">
    <text evidence="5">The sequence shown here is derived from an EMBL/GenBank/DDBJ whole genome shotgun (WGS) entry which is preliminary data.</text>
</comment>
<dbReference type="Gene3D" id="3.10.20.90">
    <property type="entry name" value="Phosphatidylinositol 3-kinase Catalytic Subunit, Chain A, domain 1"/>
    <property type="match status" value="2"/>
</dbReference>
<keyword evidence="6" id="KW-1185">Reference proteome</keyword>
<feature type="region of interest" description="Disordered" evidence="1">
    <location>
        <begin position="759"/>
        <end position="789"/>
    </location>
</feature>
<evidence type="ECO:0000259" key="3">
    <source>
        <dbReference type="PROSITE" id="PS50200"/>
    </source>
</evidence>
<feature type="compositionally biased region" description="Basic and acidic residues" evidence="1">
    <location>
        <begin position="767"/>
        <end position="776"/>
    </location>
</feature>
<feature type="compositionally biased region" description="Basic and acidic residues" evidence="1">
    <location>
        <begin position="1599"/>
        <end position="1628"/>
    </location>
</feature>
<feature type="compositionally biased region" description="Low complexity" evidence="1">
    <location>
        <begin position="873"/>
        <end position="889"/>
    </location>
</feature>
<dbReference type="PANTHER" id="PTHR10398:SF2">
    <property type="entry name" value="AFADIN"/>
    <property type="match status" value="1"/>
</dbReference>
<feature type="domain" description="Ras-associating" evidence="3">
    <location>
        <begin position="36"/>
        <end position="129"/>
    </location>
</feature>
<dbReference type="InterPro" id="IPR029071">
    <property type="entry name" value="Ubiquitin-like_domsf"/>
</dbReference>
<feature type="compositionally biased region" description="Basic and acidic residues" evidence="1">
    <location>
        <begin position="840"/>
        <end position="851"/>
    </location>
</feature>
<dbReference type="SUPFAM" id="SSF54236">
    <property type="entry name" value="Ubiquitin-like"/>
    <property type="match status" value="2"/>
</dbReference>
<dbReference type="GO" id="GO:0005911">
    <property type="term" value="C:cell-cell junction"/>
    <property type="evidence" value="ECO:0007669"/>
    <property type="project" value="InterPro"/>
</dbReference>
<feature type="region of interest" description="Disordered" evidence="1">
    <location>
        <begin position="142"/>
        <end position="181"/>
    </location>
</feature>
<feature type="region of interest" description="Disordered" evidence="1">
    <location>
        <begin position="245"/>
        <end position="269"/>
    </location>
</feature>
<feature type="region of interest" description="Disordered" evidence="1">
    <location>
        <begin position="1438"/>
        <end position="1479"/>
    </location>
</feature>
<evidence type="ECO:0000256" key="1">
    <source>
        <dbReference type="SAM" id="MobiDB-lite"/>
    </source>
</evidence>